<dbReference type="Gene3D" id="3.30.559.10">
    <property type="entry name" value="Chloramphenicol acetyltransferase-like domain"/>
    <property type="match status" value="2"/>
</dbReference>
<evidence type="ECO:0000256" key="3">
    <source>
        <dbReference type="ARBA" id="ARBA00022679"/>
    </source>
</evidence>
<dbReference type="InterPro" id="IPR023213">
    <property type="entry name" value="CAT-like_dom_sf"/>
</dbReference>
<dbReference type="PANTHER" id="PTHR31896:SF69">
    <property type="entry name" value="FAMILY REGULATORY PROTEIN, PUTATIVE (AFU_ORTHOLOGUE AFUA_3G14730)-RELATED"/>
    <property type="match status" value="1"/>
</dbReference>
<gene>
    <name evidence="6" type="ORF">K489DRAFT_384899</name>
</gene>
<accession>A0A6J3LV14</accession>
<dbReference type="Proteomes" id="UP000504637">
    <property type="component" value="Unplaced"/>
</dbReference>
<dbReference type="OrthoDB" id="21502at2759"/>
<keyword evidence="4" id="KW-0012">Acyltransferase</keyword>
<dbReference type="RefSeq" id="XP_033455508.1">
    <property type="nucleotide sequence ID" value="XM_033605967.1"/>
</dbReference>
<keyword evidence="3" id="KW-0808">Transferase</keyword>
<evidence type="ECO:0000256" key="1">
    <source>
        <dbReference type="ARBA" id="ARBA00005179"/>
    </source>
</evidence>
<sequence length="491" mass="55096">MTFGTMFFGKAKTPPAKVPTDKVVPLPTFDNTFMLTTFVLHSMVVFDTPLDADRLTSALSALVQRKGWEKLSARLRKNASGHLEYHVPSEFSAERRPITHTHVQHDFPISEHPVASQLPKPTANPAIVADAETFESLYLGPDSPLKREDYLLSDKSILGLHILSFVDATIVVVNWLHIAFDAMGKRAIVDAWLLMLQGREDEIQEPVSLEADPLQVLGHEPSEAHSLADIQLGIFGQIGWALNNAYDMFIRPQKNYVLCIPGQFLRDLKAQALKELADSLPDKKDHFLTDGDILVAWLSRLTVSHYSPTSTRTVALQNVFCIRKALSGTVLPSGQPYVSNAINFFNVMLTVRDLLQKPLGYAAQRVRHAIQTQTSQGQIEAYCKMVRGTGEAKFPPFFGNMSMHQATFSNWQKAEFYNVDFSAAASTPCDHPVRPVYIQNVQGPFKFTELYLITGQDSLGNYWVSSSRVTAYWDSVRRALERGNYMFEKRS</sequence>
<evidence type="ECO:0000256" key="4">
    <source>
        <dbReference type="ARBA" id="ARBA00023315"/>
    </source>
</evidence>
<dbReference type="InterPro" id="IPR051283">
    <property type="entry name" value="Sec_Metabolite_Acyltrans"/>
</dbReference>
<evidence type="ECO:0000256" key="2">
    <source>
        <dbReference type="ARBA" id="ARBA00009861"/>
    </source>
</evidence>
<reference evidence="6" key="2">
    <citation type="submission" date="2020-04" db="EMBL/GenBank/DDBJ databases">
        <authorList>
            <consortium name="NCBI Genome Project"/>
        </authorList>
    </citation>
    <scope>NUCLEOTIDE SEQUENCE</scope>
    <source>
        <strain evidence="6">CBS 342.82</strain>
    </source>
</reference>
<reference evidence="6" key="3">
    <citation type="submission" date="2025-08" db="UniProtKB">
        <authorList>
            <consortium name="RefSeq"/>
        </authorList>
    </citation>
    <scope>IDENTIFICATION</scope>
    <source>
        <strain evidence="6">CBS 342.82</strain>
    </source>
</reference>
<reference evidence="6" key="1">
    <citation type="submission" date="2020-01" db="EMBL/GenBank/DDBJ databases">
        <authorList>
            <consortium name="DOE Joint Genome Institute"/>
            <person name="Haridas S."/>
            <person name="Albert R."/>
            <person name="Binder M."/>
            <person name="Bloem J."/>
            <person name="Labutti K."/>
            <person name="Salamov A."/>
            <person name="Andreopoulos B."/>
            <person name="Baker S.E."/>
            <person name="Barry K."/>
            <person name="Bills G."/>
            <person name="Bluhm B.H."/>
            <person name="Cannon C."/>
            <person name="Castanera R."/>
            <person name="Culley D.E."/>
            <person name="Daum C."/>
            <person name="Ezra D."/>
            <person name="Gonzalez J.B."/>
            <person name="Henrissat B."/>
            <person name="Kuo A."/>
            <person name="Liang C."/>
            <person name="Lipzen A."/>
            <person name="Lutzoni F."/>
            <person name="Magnuson J."/>
            <person name="Mondo S."/>
            <person name="Nolan M."/>
            <person name="Ohm R."/>
            <person name="Pangilinan J."/>
            <person name="Park H.-J."/>
            <person name="Ramirez L."/>
            <person name="Alfaro M."/>
            <person name="Sun H."/>
            <person name="Tritt A."/>
            <person name="Yoshinaga Y."/>
            <person name="Zwiers L.-H."/>
            <person name="Turgeon B.G."/>
            <person name="Goodwin S.B."/>
            <person name="Spatafora J.W."/>
            <person name="Crous P.W."/>
            <person name="Grigoriev I.V."/>
        </authorList>
    </citation>
    <scope>NUCLEOTIDE SEQUENCE</scope>
    <source>
        <strain evidence="6">CBS 342.82</strain>
    </source>
</reference>
<dbReference type="Pfam" id="PF02458">
    <property type="entry name" value="Transferase"/>
    <property type="match status" value="1"/>
</dbReference>
<dbReference type="PANTHER" id="PTHR31896">
    <property type="entry name" value="FAMILY REGULATORY PROTEIN, PUTATIVE (AFU_ORTHOLOGUE AFUA_3G14730)-RELATED"/>
    <property type="match status" value="1"/>
</dbReference>
<comment type="similarity">
    <text evidence="2">Belongs to the plant acyltransferase family.</text>
</comment>
<name>A0A6J3LV14_9PEZI</name>
<organism evidence="6">
    <name type="scientific">Dissoconium aciculare CBS 342.82</name>
    <dbReference type="NCBI Taxonomy" id="1314786"/>
    <lineage>
        <taxon>Eukaryota</taxon>
        <taxon>Fungi</taxon>
        <taxon>Dikarya</taxon>
        <taxon>Ascomycota</taxon>
        <taxon>Pezizomycotina</taxon>
        <taxon>Dothideomycetes</taxon>
        <taxon>Dothideomycetidae</taxon>
        <taxon>Mycosphaerellales</taxon>
        <taxon>Dissoconiaceae</taxon>
        <taxon>Dissoconium</taxon>
    </lineage>
</organism>
<dbReference type="AlphaFoldDB" id="A0A6J3LV14"/>
<comment type="pathway">
    <text evidence="1">Secondary metabolite biosynthesis.</text>
</comment>
<keyword evidence="5" id="KW-1185">Reference proteome</keyword>
<evidence type="ECO:0000313" key="6">
    <source>
        <dbReference type="RefSeq" id="XP_033455508.1"/>
    </source>
</evidence>
<proteinExistence type="inferred from homology"/>
<dbReference type="GO" id="GO:0016746">
    <property type="term" value="F:acyltransferase activity"/>
    <property type="evidence" value="ECO:0007669"/>
    <property type="project" value="UniProtKB-KW"/>
</dbReference>
<protein>
    <submittedName>
        <fullName evidence="6">Uncharacterized protein</fullName>
    </submittedName>
</protein>
<dbReference type="GeneID" id="54363767"/>
<evidence type="ECO:0000313" key="5">
    <source>
        <dbReference type="Proteomes" id="UP000504637"/>
    </source>
</evidence>